<dbReference type="GO" id="GO:0005886">
    <property type="term" value="C:plasma membrane"/>
    <property type="evidence" value="ECO:0007669"/>
    <property type="project" value="UniProtKB-SubCell"/>
</dbReference>
<evidence type="ECO:0000256" key="4">
    <source>
        <dbReference type="ARBA" id="ARBA00022989"/>
    </source>
</evidence>
<keyword evidence="5 6" id="KW-0472">Membrane</keyword>
<evidence type="ECO:0000256" key="2">
    <source>
        <dbReference type="ARBA" id="ARBA00022448"/>
    </source>
</evidence>
<comment type="subcellular location">
    <subcellularLocation>
        <location evidence="6">Cell membrane</location>
        <topology evidence="6">Multi-pass membrane protein</topology>
    </subcellularLocation>
    <subcellularLocation>
        <location evidence="1">Membrane</location>
        <topology evidence="1">Multi-pass membrane protein</topology>
    </subcellularLocation>
</comment>
<accession>A0A7Y9FFP2</accession>
<dbReference type="RefSeq" id="WP_140458099.1">
    <property type="nucleotide sequence ID" value="NZ_BAABFI010000001.1"/>
</dbReference>
<name>A0A7Y9FFP2_9CELL</name>
<evidence type="ECO:0000259" key="8">
    <source>
        <dbReference type="PROSITE" id="PS51733"/>
    </source>
</evidence>
<dbReference type="AlphaFoldDB" id="A0A7Y9FFP2"/>
<dbReference type="PROSITE" id="PS50928">
    <property type="entry name" value="ABC_TM1"/>
    <property type="match status" value="1"/>
</dbReference>
<dbReference type="GO" id="GO:0055085">
    <property type="term" value="P:transmembrane transport"/>
    <property type="evidence" value="ECO:0007669"/>
    <property type="project" value="InterPro"/>
</dbReference>
<evidence type="ECO:0000256" key="1">
    <source>
        <dbReference type="ARBA" id="ARBA00004141"/>
    </source>
</evidence>
<dbReference type="InterPro" id="IPR000515">
    <property type="entry name" value="MetI-like"/>
</dbReference>
<evidence type="ECO:0000256" key="5">
    <source>
        <dbReference type="ARBA" id="ARBA00023136"/>
    </source>
</evidence>
<keyword evidence="4 6" id="KW-1133">Transmembrane helix</keyword>
<dbReference type="SUPFAM" id="SSF161098">
    <property type="entry name" value="MetI-like"/>
    <property type="match status" value="1"/>
</dbReference>
<keyword evidence="2 6" id="KW-0813">Transport</keyword>
<reference evidence="10 11" key="1">
    <citation type="submission" date="2020-07" db="EMBL/GenBank/DDBJ databases">
        <title>Sequencing the genomes of 1000 actinobacteria strains.</title>
        <authorList>
            <person name="Klenk H.-P."/>
        </authorList>
    </citation>
    <scope>NUCLEOTIDE SEQUENCE [LARGE SCALE GENOMIC DNA]</scope>
    <source>
        <strain evidence="10 11">DSM 24482</strain>
    </source>
</reference>
<feature type="transmembrane region" description="Helical" evidence="6">
    <location>
        <begin position="20"/>
        <end position="41"/>
    </location>
</feature>
<dbReference type="PANTHER" id="PTHR30177:SF4">
    <property type="entry name" value="OSMOPROTECTANT IMPORT PERMEASE PROTEIN OSMW"/>
    <property type="match status" value="1"/>
</dbReference>
<dbReference type="EMBL" id="BONN01000004">
    <property type="protein sequence ID" value="GIG32623.1"/>
    <property type="molecule type" value="Genomic_DNA"/>
</dbReference>
<evidence type="ECO:0000256" key="3">
    <source>
        <dbReference type="ARBA" id="ARBA00022692"/>
    </source>
</evidence>
<evidence type="ECO:0000313" key="11">
    <source>
        <dbReference type="Proteomes" id="UP000577956"/>
    </source>
</evidence>
<dbReference type="Proteomes" id="UP000618382">
    <property type="component" value="Unassembled WGS sequence"/>
</dbReference>
<feature type="domain" description="BPL/LPL catalytic" evidence="8">
    <location>
        <begin position="1"/>
        <end position="179"/>
    </location>
</feature>
<proteinExistence type="inferred from homology"/>
<gene>
    <name evidence="10" type="ORF">BKA21_002035</name>
    <name evidence="9" type="ORF">Col01nite_17820</name>
</gene>
<dbReference type="PANTHER" id="PTHR30177">
    <property type="entry name" value="GLYCINE BETAINE/L-PROLINE TRANSPORT SYSTEM PERMEASE PROTEIN PROW"/>
    <property type="match status" value="1"/>
</dbReference>
<sequence>MTWLTHAWPQVLDLGRAHLALSALAVVASLVLAVPLGYLAARRPRLGAAVTSTMSVLYAIPALPLLVVVPVVLGTPLRSPATVVAALTCYGVALMVRSAADGFTAVDPGVRQAAEAVGHSRWSLWWHVDLPLATPALVAGARVLCVSTVGLVTIGALVGVPSLGTLFTDGFQRGIVAEIVTGILATVALGLALDGACALVGRALTRWDRPAPHRSRARDGGAG</sequence>
<feature type="transmembrane region" description="Helical" evidence="6">
    <location>
        <begin position="53"/>
        <end position="73"/>
    </location>
</feature>
<keyword evidence="3 6" id="KW-0812">Transmembrane</keyword>
<keyword evidence="12" id="KW-1185">Reference proteome</keyword>
<dbReference type="GO" id="GO:0031460">
    <property type="term" value="P:glycine betaine transport"/>
    <property type="evidence" value="ECO:0007669"/>
    <property type="project" value="TreeGrafter"/>
</dbReference>
<comment type="similarity">
    <text evidence="6">Belongs to the binding-protein-dependent transport system permease family.</text>
</comment>
<dbReference type="InterPro" id="IPR035906">
    <property type="entry name" value="MetI-like_sf"/>
</dbReference>
<dbReference type="InterPro" id="IPR051204">
    <property type="entry name" value="ABC_transp_perm/SBD"/>
</dbReference>
<feature type="transmembrane region" description="Helical" evidence="6">
    <location>
        <begin position="79"/>
        <end position="96"/>
    </location>
</feature>
<evidence type="ECO:0000259" key="7">
    <source>
        <dbReference type="PROSITE" id="PS50928"/>
    </source>
</evidence>
<feature type="transmembrane region" description="Helical" evidence="6">
    <location>
        <begin position="179"/>
        <end position="204"/>
    </location>
</feature>
<reference evidence="9 12" key="2">
    <citation type="submission" date="2021-01" db="EMBL/GenBank/DDBJ databases">
        <title>Whole genome shotgun sequence of Cellulomonas oligotrophica NBRC 109435.</title>
        <authorList>
            <person name="Komaki H."/>
            <person name="Tamura T."/>
        </authorList>
    </citation>
    <scope>NUCLEOTIDE SEQUENCE [LARGE SCALE GENOMIC DNA]</scope>
    <source>
        <strain evidence="9 12">NBRC 109435</strain>
    </source>
</reference>
<evidence type="ECO:0000313" key="9">
    <source>
        <dbReference type="EMBL" id="GIG32623.1"/>
    </source>
</evidence>
<dbReference type="PROSITE" id="PS51733">
    <property type="entry name" value="BPL_LPL_CATALYTIC"/>
    <property type="match status" value="1"/>
</dbReference>
<dbReference type="EMBL" id="JACCBK010000001">
    <property type="protein sequence ID" value="NYD86486.1"/>
    <property type="molecule type" value="Genomic_DNA"/>
</dbReference>
<protein>
    <submittedName>
        <fullName evidence="9">ABC transporter permease</fullName>
    </submittedName>
    <submittedName>
        <fullName evidence="10">Osmoprotectant transport system permease protein</fullName>
    </submittedName>
</protein>
<comment type="caution">
    <text evidence="10">The sequence shown here is derived from an EMBL/GenBank/DDBJ whole genome shotgun (WGS) entry which is preliminary data.</text>
</comment>
<dbReference type="CDD" id="cd06261">
    <property type="entry name" value="TM_PBP2"/>
    <property type="match status" value="1"/>
</dbReference>
<feature type="domain" description="ABC transmembrane type-1" evidence="7">
    <location>
        <begin position="15"/>
        <end position="195"/>
    </location>
</feature>
<dbReference type="InterPro" id="IPR004143">
    <property type="entry name" value="BPL_LPL_catalytic"/>
</dbReference>
<evidence type="ECO:0000313" key="10">
    <source>
        <dbReference type="EMBL" id="NYD86486.1"/>
    </source>
</evidence>
<evidence type="ECO:0000256" key="6">
    <source>
        <dbReference type="RuleBase" id="RU363032"/>
    </source>
</evidence>
<dbReference type="Gene3D" id="1.10.3720.10">
    <property type="entry name" value="MetI-like"/>
    <property type="match status" value="1"/>
</dbReference>
<dbReference type="Proteomes" id="UP000577956">
    <property type="component" value="Unassembled WGS sequence"/>
</dbReference>
<dbReference type="Pfam" id="PF00528">
    <property type="entry name" value="BPD_transp_1"/>
    <property type="match status" value="1"/>
</dbReference>
<organism evidence="10 11">
    <name type="scientific">Cellulomonas oligotrophica</name>
    <dbReference type="NCBI Taxonomy" id="931536"/>
    <lineage>
        <taxon>Bacteria</taxon>
        <taxon>Bacillati</taxon>
        <taxon>Actinomycetota</taxon>
        <taxon>Actinomycetes</taxon>
        <taxon>Micrococcales</taxon>
        <taxon>Cellulomonadaceae</taxon>
        <taxon>Cellulomonas</taxon>
    </lineage>
</organism>
<evidence type="ECO:0000313" key="12">
    <source>
        <dbReference type="Proteomes" id="UP000618382"/>
    </source>
</evidence>
<feature type="transmembrane region" description="Helical" evidence="6">
    <location>
        <begin position="143"/>
        <end position="167"/>
    </location>
</feature>